<organism evidence="2 3">
    <name type="scientific">Cellulomonas marina</name>
    <dbReference type="NCBI Taxonomy" id="988821"/>
    <lineage>
        <taxon>Bacteria</taxon>
        <taxon>Bacillati</taxon>
        <taxon>Actinomycetota</taxon>
        <taxon>Actinomycetes</taxon>
        <taxon>Micrococcales</taxon>
        <taxon>Cellulomonadaceae</taxon>
        <taxon>Cellulomonas</taxon>
    </lineage>
</organism>
<evidence type="ECO:0000313" key="2">
    <source>
        <dbReference type="EMBL" id="SFB40398.1"/>
    </source>
</evidence>
<keyword evidence="3" id="KW-1185">Reference proteome</keyword>
<gene>
    <name evidence="2" type="ORF">SAMN05421867_12154</name>
</gene>
<accession>A0A1I1AVE5</accession>
<sequence length="102" mass="11361">MTGFDPDEWQDTVREPQPHDNVPVAVTYLQALKCSALVDAYVQGHLGYEDDVRMVALFWRAVAARTVHGPHMVMRPSVEDAWAQIDAAPWPLSGPPRPQPDA</sequence>
<proteinExistence type="predicted"/>
<feature type="region of interest" description="Disordered" evidence="1">
    <location>
        <begin position="1"/>
        <end position="20"/>
    </location>
</feature>
<name>A0A1I1AVE5_9CELL</name>
<evidence type="ECO:0000256" key="1">
    <source>
        <dbReference type="SAM" id="MobiDB-lite"/>
    </source>
</evidence>
<feature type="compositionally biased region" description="Acidic residues" evidence="1">
    <location>
        <begin position="1"/>
        <end position="10"/>
    </location>
</feature>
<dbReference type="STRING" id="988821.SAMN05421867_12154"/>
<dbReference type="OrthoDB" id="5146736at2"/>
<dbReference type="AlphaFoldDB" id="A0A1I1AVE5"/>
<reference evidence="3" key="1">
    <citation type="submission" date="2016-10" db="EMBL/GenBank/DDBJ databases">
        <authorList>
            <person name="Varghese N."/>
            <person name="Submissions S."/>
        </authorList>
    </citation>
    <scope>NUCLEOTIDE SEQUENCE [LARGE SCALE GENOMIC DNA]</scope>
    <source>
        <strain evidence="3">CGMCC 4.6945</strain>
    </source>
</reference>
<dbReference type="Proteomes" id="UP000199012">
    <property type="component" value="Unassembled WGS sequence"/>
</dbReference>
<evidence type="ECO:0000313" key="3">
    <source>
        <dbReference type="Proteomes" id="UP000199012"/>
    </source>
</evidence>
<dbReference type="EMBL" id="FOKA01000021">
    <property type="protein sequence ID" value="SFB40398.1"/>
    <property type="molecule type" value="Genomic_DNA"/>
</dbReference>
<protein>
    <submittedName>
        <fullName evidence="2">Uncharacterized protein</fullName>
    </submittedName>
</protein>
<dbReference type="RefSeq" id="WP_090034949.1">
    <property type="nucleotide sequence ID" value="NZ_BONM01000014.1"/>
</dbReference>